<dbReference type="Gene3D" id="3.40.50.300">
    <property type="entry name" value="P-loop containing nucleotide triphosphate hydrolases"/>
    <property type="match status" value="2"/>
</dbReference>
<keyword evidence="5" id="KW-0378">Hydrolase</keyword>
<proteinExistence type="predicted"/>
<dbReference type="Pfam" id="PF00005">
    <property type="entry name" value="ABC_tran"/>
    <property type="match status" value="2"/>
</dbReference>
<reference evidence="5" key="1">
    <citation type="submission" date="2019-11" db="EMBL/GenBank/DDBJ databases">
        <authorList>
            <person name="Feng L."/>
        </authorList>
    </citation>
    <scope>NUCLEOTIDE SEQUENCE</scope>
    <source>
        <strain evidence="5">PclaraLFYP37</strain>
    </source>
</reference>
<evidence type="ECO:0000313" key="5">
    <source>
        <dbReference type="EMBL" id="VYT88064.1"/>
    </source>
</evidence>
<protein>
    <submittedName>
        <fullName evidence="5">Putative ABC transporter ATP-binding protein YlmA</fullName>
        <ecNumber evidence="5">3.6.3.-</ecNumber>
    </submittedName>
</protein>
<evidence type="ECO:0000259" key="4">
    <source>
        <dbReference type="PROSITE" id="PS50893"/>
    </source>
</evidence>
<dbReference type="InterPro" id="IPR003593">
    <property type="entry name" value="AAA+_ATPase"/>
</dbReference>
<feature type="domain" description="ABC transporter" evidence="4">
    <location>
        <begin position="293"/>
        <end position="510"/>
    </location>
</feature>
<dbReference type="GO" id="GO:0016887">
    <property type="term" value="F:ATP hydrolysis activity"/>
    <property type="evidence" value="ECO:0007669"/>
    <property type="project" value="InterPro"/>
</dbReference>
<dbReference type="PROSITE" id="PS50893">
    <property type="entry name" value="ABC_TRANSPORTER_2"/>
    <property type="match status" value="2"/>
</dbReference>
<accession>A0A6N3A7L8</accession>
<dbReference type="GO" id="GO:0005524">
    <property type="term" value="F:ATP binding"/>
    <property type="evidence" value="ECO:0007669"/>
    <property type="project" value="UniProtKB-KW"/>
</dbReference>
<dbReference type="InterPro" id="IPR050095">
    <property type="entry name" value="ECF_ABC_transporter_ATP-bd"/>
</dbReference>
<dbReference type="SUPFAM" id="SSF52540">
    <property type="entry name" value="P-loop containing nucleoside triphosphate hydrolases"/>
    <property type="match status" value="2"/>
</dbReference>
<dbReference type="PANTHER" id="PTHR43553">
    <property type="entry name" value="HEAVY METAL TRANSPORTER"/>
    <property type="match status" value="1"/>
</dbReference>
<keyword evidence="1" id="KW-0813">Transport</keyword>
<dbReference type="GO" id="GO:0042626">
    <property type="term" value="F:ATPase-coupled transmembrane transporter activity"/>
    <property type="evidence" value="ECO:0007669"/>
    <property type="project" value="TreeGrafter"/>
</dbReference>
<gene>
    <name evidence="5" type="primary">ylmA</name>
    <name evidence="5" type="ORF">PCLFYP37_01369</name>
</gene>
<dbReference type="EMBL" id="CACRUT010000008">
    <property type="protein sequence ID" value="VYT88064.1"/>
    <property type="molecule type" value="Genomic_DNA"/>
</dbReference>
<dbReference type="EC" id="3.6.3.-" evidence="5"/>
<dbReference type="AlphaFoldDB" id="A0A6N3A7L8"/>
<dbReference type="InterPro" id="IPR003439">
    <property type="entry name" value="ABC_transporter-like_ATP-bd"/>
</dbReference>
<keyword evidence="2" id="KW-0547">Nucleotide-binding</keyword>
<sequence length="510" mass="58501">MQHIIEITNGVPRHPLYRMNHPVNLTIASGEQVAIVGANGSGKSRLVDIITGRYPLLLNEVRYDFSPSPLKLVSENIKYITFRDSYGDSDGSYYYQQRWNQHDIDEKTPTAGQMLEEAFTAAENSTGYGMDEEEKQQMHERRTMLRDKLYEMFHLSTLLDKYIITLSSGELRKFQLTKTLLSGPRLLIMDNPFIGLDLQTREQLAGLLQTLIRETDLQVILVLSKTDDIPEFITHVIPVEHLDILPKVPRTEYIGQRPRIPVRVLEEDKAARILALPEKENRLTTTDTENCMLRFNHVSIRYGQRTILKDLDWTVKQNEKWALGGENGAGKSTLLSLVCADNPQSYACDIELFGRKRGSGESIWDIKRHIGYVSPEMHRAYLKDLPAIDIVASGLNDSVGLYVHPRPEQRAVCEWWMDIFGIAGLKDRTFLKLSSGEQRLCLLARAFVKDPELLILDEPLHGLDDRNRQLTREIISAFCRRKDKTMIMVTHYAEELPDVITHNLFLKKNK</sequence>
<dbReference type="RefSeq" id="WP_412442281.1">
    <property type="nucleotide sequence ID" value="NZ_CACRUT010000008.1"/>
</dbReference>
<organism evidence="5">
    <name type="scientific">Paraprevotella clara</name>
    <dbReference type="NCBI Taxonomy" id="454154"/>
    <lineage>
        <taxon>Bacteria</taxon>
        <taxon>Pseudomonadati</taxon>
        <taxon>Bacteroidota</taxon>
        <taxon>Bacteroidia</taxon>
        <taxon>Bacteroidales</taxon>
        <taxon>Prevotellaceae</taxon>
        <taxon>Paraprevotella</taxon>
    </lineage>
</organism>
<dbReference type="GO" id="GO:0043190">
    <property type="term" value="C:ATP-binding cassette (ABC) transporter complex"/>
    <property type="evidence" value="ECO:0007669"/>
    <property type="project" value="TreeGrafter"/>
</dbReference>
<keyword evidence="3 5" id="KW-0067">ATP-binding</keyword>
<dbReference type="FunFam" id="3.40.50.300:FF:000866">
    <property type="entry name" value="Molybdate ABC transporter ATP-binding protein ModF"/>
    <property type="match status" value="1"/>
</dbReference>
<feature type="domain" description="ABC transporter" evidence="4">
    <location>
        <begin position="5"/>
        <end position="266"/>
    </location>
</feature>
<evidence type="ECO:0000256" key="2">
    <source>
        <dbReference type="ARBA" id="ARBA00022741"/>
    </source>
</evidence>
<evidence type="ECO:0000256" key="1">
    <source>
        <dbReference type="ARBA" id="ARBA00022448"/>
    </source>
</evidence>
<name>A0A6N3A7L8_9BACT</name>
<evidence type="ECO:0000256" key="3">
    <source>
        <dbReference type="ARBA" id="ARBA00022840"/>
    </source>
</evidence>
<dbReference type="PANTHER" id="PTHR43553:SF3">
    <property type="entry name" value="ABC TRANSPORTER ATP-BINDING PROTEIN MODF"/>
    <property type="match status" value="1"/>
</dbReference>
<dbReference type="InterPro" id="IPR027417">
    <property type="entry name" value="P-loop_NTPase"/>
</dbReference>
<dbReference type="SMART" id="SM00382">
    <property type="entry name" value="AAA"/>
    <property type="match status" value="2"/>
</dbReference>